<gene>
    <name evidence="1" type="ORF">EM6_3325</name>
</gene>
<name>A0A3G9GBS1_9CAUL</name>
<dbReference type="Proteomes" id="UP000278756">
    <property type="component" value="Plasmid pASEM-1"/>
</dbReference>
<dbReference type="AlphaFoldDB" id="A0A3G9GBS1"/>
<evidence type="ECO:0000313" key="2">
    <source>
        <dbReference type="Proteomes" id="UP000278756"/>
    </source>
</evidence>
<organism evidence="1 2">
    <name type="scientific">Asticcacaulis excentricus</name>
    <dbReference type="NCBI Taxonomy" id="78587"/>
    <lineage>
        <taxon>Bacteria</taxon>
        <taxon>Pseudomonadati</taxon>
        <taxon>Pseudomonadota</taxon>
        <taxon>Alphaproteobacteria</taxon>
        <taxon>Caulobacterales</taxon>
        <taxon>Caulobacteraceae</taxon>
        <taxon>Asticcacaulis</taxon>
    </lineage>
</organism>
<dbReference type="EMBL" id="AP018829">
    <property type="protein sequence ID" value="BBF82684.1"/>
    <property type="molecule type" value="Genomic_DNA"/>
</dbReference>
<evidence type="ECO:0000313" key="1">
    <source>
        <dbReference type="EMBL" id="BBF82684.1"/>
    </source>
</evidence>
<sequence>MMIAKWARTYRSDGDLVRYLDDTTGLDLEPVAIDSVSGAPIGSRPFRIVIPQPPG</sequence>
<accession>A0A3G9GBS1</accession>
<reference evidence="2" key="2">
    <citation type="journal article" date="2017" name="Plant Physiol. Biochem.">
        <title>Differential oxidative and antioxidative response of duckweed Lemna minor toward plant growth promoting/inhibiting bacteria.</title>
        <authorList>
            <person name="Ishizawa H."/>
            <person name="Kuroda M."/>
            <person name="Morikawa M."/>
            <person name="Ike M."/>
        </authorList>
    </citation>
    <scope>NUCLEOTIDE SEQUENCE [LARGE SCALE GENOMIC DNA]</scope>
    <source>
        <strain evidence="2">M6</strain>
    </source>
</reference>
<protein>
    <submittedName>
        <fullName evidence="1">Uncharacterized protein</fullName>
    </submittedName>
</protein>
<keyword evidence="1" id="KW-0614">Plasmid</keyword>
<geneLocation type="plasmid" evidence="2">
    <name>pasem-1 dna</name>
</geneLocation>
<reference evidence="2" key="1">
    <citation type="journal article" date="2017" name="Biotechnol. Biofuels">
        <title>Evaluation of environmental bacterial communities as a factor affecting the growth of duckweed Lemna minor.</title>
        <authorList>
            <person name="Ishizawa H."/>
            <person name="Kuroda M."/>
            <person name="Morikawa M."/>
            <person name="Ike M."/>
        </authorList>
    </citation>
    <scope>NUCLEOTIDE SEQUENCE [LARGE SCALE GENOMIC DNA]</scope>
    <source>
        <strain evidence="2">M6</strain>
    </source>
</reference>
<proteinExistence type="predicted"/>